<sequence length="216" mass="24841">MFSPAPAVQPVPLMYLYGEEYDEVDRTIQNILNQYVGPPMGSREDAATFLDNLRTTRRQYPERMGQSEEPTRHEDSDTAFREWINLNSFAARLYGNGIYDCYGLGITALRRAFESSNTPVPAVRDCRIKAATQWIHWAAFKMFGLMCSVPSHNDRHNHRSGRFTGSRVFSLERWIFWKQHFSREQSDNLDDAIDLALTLMNEADGGMPISEPGRMH</sequence>
<dbReference type="PANTHER" id="PTHR38797:SF4">
    <property type="entry name" value="NUCLEAR PORE COMPLEX PROTEIN NUP85"/>
    <property type="match status" value="1"/>
</dbReference>
<name>A0AAX6N0U6_9PEZI</name>
<dbReference type="AlphaFoldDB" id="A0AAX6N0U6"/>
<evidence type="ECO:0000313" key="2">
    <source>
        <dbReference type="Proteomes" id="UP001369815"/>
    </source>
</evidence>
<dbReference type="InterPro" id="IPR053204">
    <property type="entry name" value="Oxopyrrolidines_Biosynth-assoc"/>
</dbReference>
<reference evidence="1 2" key="1">
    <citation type="journal article" date="2024" name="Front Chem Biol">
        <title>Unveiling the potential of Daldinia eschscholtzii MFLUCC 19-0629 through bioactivity and bioinformatics studies for enhanced sustainable agriculture production.</title>
        <authorList>
            <person name="Brooks S."/>
            <person name="Weaver J.A."/>
            <person name="Klomchit A."/>
            <person name="Alharthi S.A."/>
            <person name="Onlamun T."/>
            <person name="Nurani R."/>
            <person name="Vong T.K."/>
            <person name="Alberti F."/>
            <person name="Greco C."/>
        </authorList>
    </citation>
    <scope>NUCLEOTIDE SEQUENCE [LARGE SCALE GENOMIC DNA]</scope>
    <source>
        <strain evidence="1">MFLUCC 19-0629</strain>
    </source>
</reference>
<proteinExistence type="predicted"/>
<comment type="caution">
    <text evidence="1">The sequence shown here is derived from an EMBL/GenBank/DDBJ whole genome shotgun (WGS) entry which is preliminary data.</text>
</comment>
<organism evidence="1 2">
    <name type="scientific">Daldinia eschscholtzii</name>
    <dbReference type="NCBI Taxonomy" id="292717"/>
    <lineage>
        <taxon>Eukaryota</taxon>
        <taxon>Fungi</taxon>
        <taxon>Dikarya</taxon>
        <taxon>Ascomycota</taxon>
        <taxon>Pezizomycotina</taxon>
        <taxon>Sordariomycetes</taxon>
        <taxon>Xylariomycetidae</taxon>
        <taxon>Xylariales</taxon>
        <taxon>Hypoxylaceae</taxon>
        <taxon>Daldinia</taxon>
    </lineage>
</organism>
<gene>
    <name evidence="1" type="ORF">Daesc_001290</name>
</gene>
<protein>
    <submittedName>
        <fullName evidence="1">Uncharacterized protein</fullName>
    </submittedName>
</protein>
<keyword evidence="2" id="KW-1185">Reference proteome</keyword>
<dbReference type="Proteomes" id="UP001369815">
    <property type="component" value="Unassembled WGS sequence"/>
</dbReference>
<dbReference type="PANTHER" id="PTHR38797">
    <property type="entry name" value="NUCLEAR PORE COMPLEX PROTEIN NUP85-RELATED"/>
    <property type="match status" value="1"/>
</dbReference>
<evidence type="ECO:0000313" key="1">
    <source>
        <dbReference type="EMBL" id="KAK6958489.1"/>
    </source>
</evidence>
<dbReference type="Pfam" id="PF12311">
    <property type="entry name" value="DUF3632"/>
    <property type="match status" value="1"/>
</dbReference>
<dbReference type="EMBL" id="JBANMG010000001">
    <property type="protein sequence ID" value="KAK6958489.1"/>
    <property type="molecule type" value="Genomic_DNA"/>
</dbReference>
<accession>A0AAX6N0U6</accession>
<dbReference type="InterPro" id="IPR022085">
    <property type="entry name" value="OpdG"/>
</dbReference>